<keyword evidence="1" id="KW-0540">Nuclease</keyword>
<dbReference type="SUPFAM" id="SSF52980">
    <property type="entry name" value="Restriction endonuclease-like"/>
    <property type="match status" value="1"/>
</dbReference>
<organism evidence="8 9">
    <name type="scientific">Buchananella hordeovulneris</name>
    <dbReference type="NCBI Taxonomy" id="52770"/>
    <lineage>
        <taxon>Bacteria</taxon>
        <taxon>Bacillati</taxon>
        <taxon>Actinomycetota</taxon>
        <taxon>Actinomycetes</taxon>
        <taxon>Actinomycetales</taxon>
        <taxon>Actinomycetaceae</taxon>
        <taxon>Buchananella</taxon>
    </lineage>
</organism>
<dbReference type="STRING" id="52770.BSZ40_04240"/>
<evidence type="ECO:0000256" key="1">
    <source>
        <dbReference type="ARBA" id="ARBA00022722"/>
    </source>
</evidence>
<comment type="caution">
    <text evidence="8">The sequence shown here is derived from an EMBL/GenBank/DDBJ whole genome shotgun (WGS) entry which is preliminary data.</text>
</comment>
<dbReference type="OrthoDB" id="9801520at2"/>
<dbReference type="InterPro" id="IPR004603">
    <property type="entry name" value="DNA_mismatch_endonuc_vsr"/>
</dbReference>
<dbReference type="Pfam" id="PF03852">
    <property type="entry name" value="Vsr"/>
    <property type="match status" value="1"/>
</dbReference>
<gene>
    <name evidence="8" type="ORF">BSZ40_04240</name>
</gene>
<sequence>MRVCDASGRLADRQGPGRPVDAQGLRYRVKAPPQPGIGRTADLLFTRVRVAVFIDGCFWHRCPALFTMPATNTDFWDAKIGHNRQRDADTTAALGDRGRVVLRFWKREKPLSVAYRIVEAVRDGAHPQTAE</sequence>
<keyword evidence="3" id="KW-0227">DNA damage</keyword>
<dbReference type="InterPro" id="IPR011335">
    <property type="entry name" value="Restrct_endonuc-II-like"/>
</dbReference>
<reference evidence="9" key="1">
    <citation type="submission" date="2016-12" db="EMBL/GenBank/DDBJ databases">
        <authorList>
            <person name="Meng X."/>
        </authorList>
    </citation>
    <scope>NUCLEOTIDE SEQUENCE [LARGE SCALE GENOMIC DNA]</scope>
    <source>
        <strain evidence="9">DSM 20732</strain>
    </source>
</reference>
<keyword evidence="9" id="KW-1185">Reference proteome</keyword>
<keyword evidence="2" id="KW-0255">Endonuclease</keyword>
<dbReference type="GO" id="GO:0004519">
    <property type="term" value="F:endonuclease activity"/>
    <property type="evidence" value="ECO:0007669"/>
    <property type="project" value="UniProtKB-KW"/>
</dbReference>
<comment type="similarity">
    <text evidence="6">Belongs to the Vsr family.</text>
</comment>
<evidence type="ECO:0000256" key="2">
    <source>
        <dbReference type="ARBA" id="ARBA00022759"/>
    </source>
</evidence>
<proteinExistence type="inferred from homology"/>
<evidence type="ECO:0000256" key="5">
    <source>
        <dbReference type="ARBA" id="ARBA00023204"/>
    </source>
</evidence>
<dbReference type="Gene3D" id="3.40.960.10">
    <property type="entry name" value="VSR Endonuclease"/>
    <property type="match status" value="1"/>
</dbReference>
<dbReference type="EMBL" id="MQVS01000003">
    <property type="protein sequence ID" value="OKL52120.1"/>
    <property type="molecule type" value="Genomic_DNA"/>
</dbReference>
<dbReference type="GO" id="GO:0006298">
    <property type="term" value="P:mismatch repair"/>
    <property type="evidence" value="ECO:0007669"/>
    <property type="project" value="InterPro"/>
</dbReference>
<dbReference type="InParanoid" id="A0A1Q5PXK4"/>
<dbReference type="GO" id="GO:0016787">
    <property type="term" value="F:hydrolase activity"/>
    <property type="evidence" value="ECO:0007669"/>
    <property type="project" value="UniProtKB-KW"/>
</dbReference>
<evidence type="ECO:0000313" key="8">
    <source>
        <dbReference type="EMBL" id="OKL52120.1"/>
    </source>
</evidence>
<protein>
    <recommendedName>
        <fullName evidence="10">Very short patch repair endonuclease</fullName>
    </recommendedName>
</protein>
<dbReference type="Proteomes" id="UP000185612">
    <property type="component" value="Unassembled WGS sequence"/>
</dbReference>
<accession>A0A1Q5PXK4</accession>
<dbReference type="AlphaFoldDB" id="A0A1Q5PXK4"/>
<evidence type="ECO:0008006" key="10">
    <source>
        <dbReference type="Google" id="ProtNLM"/>
    </source>
</evidence>
<evidence type="ECO:0000256" key="6">
    <source>
        <dbReference type="ARBA" id="ARBA00029466"/>
    </source>
</evidence>
<feature type="region of interest" description="Disordered" evidence="7">
    <location>
        <begin position="1"/>
        <end position="21"/>
    </location>
</feature>
<name>A0A1Q5PXK4_9ACTO</name>
<evidence type="ECO:0000256" key="3">
    <source>
        <dbReference type="ARBA" id="ARBA00022763"/>
    </source>
</evidence>
<keyword evidence="4" id="KW-0378">Hydrolase</keyword>
<dbReference type="RefSeq" id="WP_073823616.1">
    <property type="nucleotide sequence ID" value="NZ_MQVS01000003.1"/>
</dbReference>
<evidence type="ECO:0000256" key="7">
    <source>
        <dbReference type="SAM" id="MobiDB-lite"/>
    </source>
</evidence>
<keyword evidence="5" id="KW-0234">DNA repair</keyword>
<evidence type="ECO:0000256" key="4">
    <source>
        <dbReference type="ARBA" id="ARBA00022801"/>
    </source>
</evidence>
<evidence type="ECO:0000313" key="9">
    <source>
        <dbReference type="Proteomes" id="UP000185612"/>
    </source>
</evidence>